<feature type="region of interest" description="Disordered" evidence="1">
    <location>
        <begin position="35"/>
        <end position="64"/>
    </location>
</feature>
<dbReference type="GO" id="GO:0004623">
    <property type="term" value="F:phospholipase A2 activity"/>
    <property type="evidence" value="ECO:0007669"/>
    <property type="project" value="InterPro"/>
</dbReference>
<keyword evidence="4" id="KW-1185">Reference proteome</keyword>
<dbReference type="EMBL" id="CALNXJ010000039">
    <property type="protein sequence ID" value="CAH3144721.1"/>
    <property type="molecule type" value="Genomic_DNA"/>
</dbReference>
<dbReference type="Gene3D" id="1.20.90.10">
    <property type="entry name" value="Phospholipase A2 domain"/>
    <property type="match status" value="1"/>
</dbReference>
<dbReference type="AlphaFoldDB" id="A0AAU9XE18"/>
<evidence type="ECO:0000313" key="3">
    <source>
        <dbReference type="EMBL" id="CAH3144721.1"/>
    </source>
</evidence>
<organism evidence="3 4">
    <name type="scientific">Pocillopora meandrina</name>
    <dbReference type="NCBI Taxonomy" id="46732"/>
    <lineage>
        <taxon>Eukaryota</taxon>
        <taxon>Metazoa</taxon>
        <taxon>Cnidaria</taxon>
        <taxon>Anthozoa</taxon>
        <taxon>Hexacorallia</taxon>
        <taxon>Scleractinia</taxon>
        <taxon>Astrocoeniina</taxon>
        <taxon>Pocilloporidae</taxon>
        <taxon>Pocillopora</taxon>
    </lineage>
</organism>
<evidence type="ECO:0000256" key="1">
    <source>
        <dbReference type="SAM" id="MobiDB-lite"/>
    </source>
</evidence>
<reference evidence="3 4" key="1">
    <citation type="submission" date="2022-05" db="EMBL/GenBank/DDBJ databases">
        <authorList>
            <consortium name="Genoscope - CEA"/>
            <person name="William W."/>
        </authorList>
    </citation>
    <scope>NUCLEOTIDE SEQUENCE [LARGE SCALE GENOMIC DNA]</scope>
</reference>
<dbReference type="Proteomes" id="UP001159428">
    <property type="component" value="Unassembled WGS sequence"/>
</dbReference>
<protein>
    <submittedName>
        <fullName evidence="3">Uncharacterized protein</fullName>
    </submittedName>
</protein>
<feature type="compositionally biased region" description="Acidic residues" evidence="1">
    <location>
        <begin position="42"/>
        <end position="64"/>
    </location>
</feature>
<name>A0AAU9XE18_9CNID</name>
<proteinExistence type="predicted"/>
<gene>
    <name evidence="3" type="ORF">PMEA_00021217</name>
</gene>
<dbReference type="GO" id="GO:0050482">
    <property type="term" value="P:arachidonate secretion"/>
    <property type="evidence" value="ECO:0007669"/>
    <property type="project" value="InterPro"/>
</dbReference>
<dbReference type="SUPFAM" id="SSF48619">
    <property type="entry name" value="Phospholipase A2, PLA2"/>
    <property type="match status" value="1"/>
</dbReference>
<keyword evidence="2" id="KW-0732">Signal</keyword>
<dbReference type="InterPro" id="IPR036444">
    <property type="entry name" value="PLipase_A2_dom_sf"/>
</dbReference>
<evidence type="ECO:0000256" key="2">
    <source>
        <dbReference type="SAM" id="SignalP"/>
    </source>
</evidence>
<feature type="non-terminal residue" evidence="3">
    <location>
        <position position="222"/>
    </location>
</feature>
<comment type="caution">
    <text evidence="3">The sequence shown here is derived from an EMBL/GenBank/DDBJ whole genome shotgun (WGS) entry which is preliminary data.</text>
</comment>
<dbReference type="GO" id="GO:0006644">
    <property type="term" value="P:phospholipid metabolic process"/>
    <property type="evidence" value="ECO:0007669"/>
    <property type="project" value="InterPro"/>
</dbReference>
<feature type="chain" id="PRO_5043538412" evidence="2">
    <location>
        <begin position="22"/>
        <end position="222"/>
    </location>
</feature>
<evidence type="ECO:0000313" key="4">
    <source>
        <dbReference type="Proteomes" id="UP001159428"/>
    </source>
</evidence>
<sequence length="222" mass="25442">MTIKFFFVILFLFGAVHVKSAFGESGLDLEEINPDQTAVGSAEEESEDGDEDTEPVLIDENDLDTDLDQYENETNVLEAESGEEVEETSDVLEDKGKTRFRRGLVSYELMIFLGTGRHPSDYKDYGCHCRRRLRKGPTGGKRRRYRRLRIMGKVDNCCRIRNFCLSKLTKSKYCPFKKIGAPFDIPYLAGLTKSGGKKNFKCASFKYRSYDRCRKELCKCNT</sequence>
<accession>A0AAU9XE18</accession>
<feature type="signal peptide" evidence="2">
    <location>
        <begin position="1"/>
        <end position="21"/>
    </location>
</feature>